<comment type="caution">
    <text evidence="2">The sequence shown here is derived from an EMBL/GenBank/DDBJ whole genome shotgun (WGS) entry which is preliminary data.</text>
</comment>
<reference evidence="3" key="1">
    <citation type="submission" date="2017-09" db="EMBL/GenBank/DDBJ databases">
        <title>Depth-based differentiation of microbial function through sediment-hosted aquifers and enrichment of novel symbionts in the deep terrestrial subsurface.</title>
        <authorList>
            <person name="Probst A.J."/>
            <person name="Ladd B."/>
            <person name="Jarett J.K."/>
            <person name="Geller-Mcgrath D.E."/>
            <person name="Sieber C.M.K."/>
            <person name="Emerson J.B."/>
            <person name="Anantharaman K."/>
            <person name="Thomas B.C."/>
            <person name="Malmstrom R."/>
            <person name="Stieglmeier M."/>
            <person name="Klingl A."/>
            <person name="Woyke T."/>
            <person name="Ryan C.M."/>
            <person name="Banfield J.F."/>
        </authorList>
    </citation>
    <scope>NUCLEOTIDE SEQUENCE [LARGE SCALE GENOMIC DNA]</scope>
</reference>
<feature type="region of interest" description="Disordered" evidence="1">
    <location>
        <begin position="152"/>
        <end position="185"/>
    </location>
</feature>
<feature type="non-terminal residue" evidence="2">
    <location>
        <position position="1"/>
    </location>
</feature>
<dbReference type="AlphaFoldDB" id="A0A2M6P234"/>
<protein>
    <submittedName>
        <fullName evidence="2">Uncharacterized protein</fullName>
    </submittedName>
</protein>
<dbReference type="EMBL" id="PFBW01000029">
    <property type="protein sequence ID" value="PIR77776.1"/>
    <property type="molecule type" value="Genomic_DNA"/>
</dbReference>
<feature type="compositionally biased region" description="Low complexity" evidence="1">
    <location>
        <begin position="169"/>
        <end position="179"/>
    </location>
</feature>
<accession>A0A2M6P234</accession>
<proteinExistence type="predicted"/>
<dbReference type="Proteomes" id="UP000228528">
    <property type="component" value="Unassembled WGS sequence"/>
</dbReference>
<evidence type="ECO:0000313" key="3">
    <source>
        <dbReference type="Proteomes" id="UP000228528"/>
    </source>
</evidence>
<evidence type="ECO:0000313" key="2">
    <source>
        <dbReference type="EMBL" id="PIR77776.1"/>
    </source>
</evidence>
<name>A0A2M6P234_9BACT</name>
<organism evidence="2 3">
    <name type="scientific">Candidatus Magasanikbacteria bacterium CG10_big_fil_rev_8_21_14_0_10_38_6</name>
    <dbReference type="NCBI Taxonomy" id="1974647"/>
    <lineage>
        <taxon>Bacteria</taxon>
        <taxon>Candidatus Magasanikiibacteriota</taxon>
    </lineage>
</organism>
<sequence length="197" mass="22347">RAWTVETKAMTAEVKTALSNLACKREEEEQRKVEEKAVAEQRRKDENEAYSRLELGLSSAVKRLRFFRGQPQFTVSFVAGSDGQWINEQDINGSIWDWARSGGAWDQKVRRNDAAVVDFAFVANGRLEVLAYYEHRNDRPSFVLRWTWTGDSEQPTAPKKTAKPKKVVKVVASQQSSSTPPSEDAMAVLLGKWGKKR</sequence>
<evidence type="ECO:0000256" key="1">
    <source>
        <dbReference type="SAM" id="MobiDB-lite"/>
    </source>
</evidence>
<gene>
    <name evidence="2" type="ORF">COU30_00585</name>
</gene>